<feature type="transmembrane region" description="Helical" evidence="6">
    <location>
        <begin position="285"/>
        <end position="305"/>
    </location>
</feature>
<dbReference type="Pfam" id="PF01040">
    <property type="entry name" value="UbiA"/>
    <property type="match status" value="1"/>
</dbReference>
<reference evidence="7 8" key="1">
    <citation type="submission" date="2019-03" db="EMBL/GenBank/DDBJ databases">
        <title>Genomic Encyclopedia of Type Strains, Phase IV (KMG-IV): sequencing the most valuable type-strain genomes for metagenomic binning, comparative biology and taxonomic classification.</title>
        <authorList>
            <person name="Goeker M."/>
        </authorList>
    </citation>
    <scope>NUCLEOTIDE SEQUENCE [LARGE SCALE GENOMIC DNA]</scope>
    <source>
        <strain evidence="7 8">JA181</strain>
    </source>
</reference>
<accession>A0A4R8FYE2</accession>
<dbReference type="InterPro" id="IPR050475">
    <property type="entry name" value="Prenyltransferase_related"/>
</dbReference>
<dbReference type="RefSeq" id="WP_134077824.1">
    <property type="nucleotide sequence ID" value="NZ_SOEB01000009.1"/>
</dbReference>
<keyword evidence="7" id="KW-0808">Transferase</keyword>
<gene>
    <name evidence="7" type="ORF">EV657_109115</name>
</gene>
<dbReference type="EMBL" id="SOEB01000009">
    <property type="protein sequence ID" value="TDX29294.1"/>
    <property type="molecule type" value="Genomic_DNA"/>
</dbReference>
<protein>
    <submittedName>
        <fullName evidence="7">4-hydroxybenzoate polyprenyltransferase</fullName>
    </submittedName>
</protein>
<keyword evidence="5 6" id="KW-0472">Membrane</keyword>
<evidence type="ECO:0000256" key="1">
    <source>
        <dbReference type="ARBA" id="ARBA00004141"/>
    </source>
</evidence>
<evidence type="ECO:0000256" key="2">
    <source>
        <dbReference type="ARBA" id="ARBA00022475"/>
    </source>
</evidence>
<keyword evidence="3 6" id="KW-0812">Transmembrane</keyword>
<feature type="transmembrane region" description="Helical" evidence="6">
    <location>
        <begin position="415"/>
        <end position="433"/>
    </location>
</feature>
<organism evidence="7 8">
    <name type="scientific">Rhodovulum visakhapatnamense</name>
    <dbReference type="NCBI Taxonomy" id="364297"/>
    <lineage>
        <taxon>Bacteria</taxon>
        <taxon>Pseudomonadati</taxon>
        <taxon>Pseudomonadota</taxon>
        <taxon>Alphaproteobacteria</taxon>
        <taxon>Rhodobacterales</taxon>
        <taxon>Paracoccaceae</taxon>
        <taxon>Rhodovulum</taxon>
    </lineage>
</organism>
<feature type="transmembrane region" description="Helical" evidence="6">
    <location>
        <begin position="312"/>
        <end position="331"/>
    </location>
</feature>
<evidence type="ECO:0000313" key="8">
    <source>
        <dbReference type="Proteomes" id="UP000295484"/>
    </source>
</evidence>
<dbReference type="InterPro" id="IPR000537">
    <property type="entry name" value="UbiA_prenyltransferase"/>
</dbReference>
<evidence type="ECO:0000256" key="5">
    <source>
        <dbReference type="ARBA" id="ARBA00023136"/>
    </source>
</evidence>
<feature type="transmembrane region" description="Helical" evidence="6">
    <location>
        <begin position="258"/>
        <end position="279"/>
    </location>
</feature>
<name>A0A4R8FYE2_9RHOB</name>
<feature type="transmembrane region" description="Helical" evidence="6">
    <location>
        <begin position="217"/>
        <end position="237"/>
    </location>
</feature>
<dbReference type="InterPro" id="IPR044878">
    <property type="entry name" value="UbiA_sf"/>
</dbReference>
<dbReference type="Gene3D" id="1.10.357.140">
    <property type="entry name" value="UbiA prenyltransferase"/>
    <property type="match status" value="1"/>
</dbReference>
<sequence>MQRQKPLVLDVDGTFLKTDLGLECFWNGLGRAPLKTLRATAMHLRDRAGLCRELARIAPPRVDLLPLSPEMATRALEACEAGRPVVLAGGADPGLVAALAGHYGFVEEGAGAEGAAPPEGAAKARALAERFGRRGFDYAGARAADRPVWREADRALLLGRQHRLAAELSAAGHPVEEIPAGWKLRDLGRALRPHQWVKNVLLLLPALAAHDFRPETLALVLLGILAFSAAASCIYIVNDLLDLEADRLHETKCRRPFACGKVPIGAGMAAGAVLALMALGVGAALGPSFLAVVLLYMALSLAYSLRLKRMRWVDIATLAALYTIRVVAGAAAGGGEASFLMLVFVFPVFVTLGCVKRMTELARAETDERLPGRGYGRGDRGDLLNMAGIGVVGALVVFVAYSFSAQAEALYQTRWLLWAAALPLAVWLVRMVWLGFRGQQDYDPIVFALRDRAGLGLIFFALSFMFYSAGLWQRWFGF</sequence>
<dbReference type="AlphaFoldDB" id="A0A4R8FYE2"/>
<keyword evidence="4 6" id="KW-1133">Transmembrane helix</keyword>
<keyword evidence="2" id="KW-1003">Cell membrane</keyword>
<evidence type="ECO:0000256" key="3">
    <source>
        <dbReference type="ARBA" id="ARBA00022692"/>
    </source>
</evidence>
<feature type="transmembrane region" description="Helical" evidence="6">
    <location>
        <begin position="383"/>
        <end position="403"/>
    </location>
</feature>
<evidence type="ECO:0000256" key="4">
    <source>
        <dbReference type="ARBA" id="ARBA00022989"/>
    </source>
</evidence>
<evidence type="ECO:0000313" key="7">
    <source>
        <dbReference type="EMBL" id="TDX29294.1"/>
    </source>
</evidence>
<dbReference type="PANTHER" id="PTHR42723:SF1">
    <property type="entry name" value="CHLOROPHYLL SYNTHASE, CHLOROPLASTIC"/>
    <property type="match status" value="1"/>
</dbReference>
<dbReference type="GO" id="GO:0016020">
    <property type="term" value="C:membrane"/>
    <property type="evidence" value="ECO:0007669"/>
    <property type="project" value="UniProtKB-SubCell"/>
</dbReference>
<feature type="transmembrane region" description="Helical" evidence="6">
    <location>
        <begin position="453"/>
        <end position="472"/>
    </location>
</feature>
<evidence type="ECO:0000256" key="6">
    <source>
        <dbReference type="SAM" id="Phobius"/>
    </source>
</evidence>
<dbReference type="PANTHER" id="PTHR42723">
    <property type="entry name" value="CHLOROPHYLL SYNTHASE"/>
    <property type="match status" value="1"/>
</dbReference>
<dbReference type="CDD" id="cd13963">
    <property type="entry name" value="PT_UbiA_2"/>
    <property type="match status" value="1"/>
</dbReference>
<dbReference type="GO" id="GO:0016765">
    <property type="term" value="F:transferase activity, transferring alkyl or aryl (other than methyl) groups"/>
    <property type="evidence" value="ECO:0007669"/>
    <property type="project" value="InterPro"/>
</dbReference>
<comment type="subcellular location">
    <subcellularLocation>
        <location evidence="1">Membrane</location>
        <topology evidence="1">Multi-pass membrane protein</topology>
    </subcellularLocation>
</comment>
<dbReference type="NCBIfam" id="NF006088">
    <property type="entry name" value="PRK08238.1"/>
    <property type="match status" value="1"/>
</dbReference>
<proteinExistence type="predicted"/>
<comment type="caution">
    <text evidence="7">The sequence shown here is derived from an EMBL/GenBank/DDBJ whole genome shotgun (WGS) entry which is preliminary data.</text>
</comment>
<dbReference type="Proteomes" id="UP000295484">
    <property type="component" value="Unassembled WGS sequence"/>
</dbReference>
<feature type="transmembrane region" description="Helical" evidence="6">
    <location>
        <begin position="337"/>
        <end position="355"/>
    </location>
</feature>